<keyword evidence="1" id="KW-0472">Membrane</keyword>
<comment type="caution">
    <text evidence="2">The sequence shown here is derived from an EMBL/GenBank/DDBJ whole genome shotgun (WGS) entry which is preliminary data.</text>
</comment>
<keyword evidence="3" id="KW-1185">Reference proteome</keyword>
<dbReference type="EMBL" id="JAWRCN010000001">
    <property type="protein sequence ID" value="MDW6017130.1"/>
    <property type="molecule type" value="Genomic_DNA"/>
</dbReference>
<name>A0ABU4IHW0_9VIBR</name>
<evidence type="ECO:0000313" key="2">
    <source>
        <dbReference type="EMBL" id="MDW6017130.1"/>
    </source>
</evidence>
<dbReference type="RefSeq" id="WP_146027678.1">
    <property type="nucleotide sequence ID" value="NZ_AP024893.1"/>
</dbReference>
<sequence length="131" mass="14720">MTFVYILAITFFIGGFGFFSHLFIWPFFNVSPEIVSADPYYFVSLILGVSAGFFMMAPVNILSKHLRGKELKIKTLAIISIFFGMSALVLNILLYSKVISPLGLTECSARAGYNKNLLIDYVKNIEDCRLD</sequence>
<dbReference type="Proteomes" id="UP001272325">
    <property type="component" value="Unassembled WGS sequence"/>
</dbReference>
<accession>A0ABU4IHW0</accession>
<feature type="transmembrane region" description="Helical" evidence="1">
    <location>
        <begin position="75"/>
        <end position="95"/>
    </location>
</feature>
<keyword evidence="1" id="KW-1133">Transmembrane helix</keyword>
<protein>
    <recommendedName>
        <fullName evidence="4">DUF1240 domain-containing protein</fullName>
    </recommendedName>
</protein>
<evidence type="ECO:0008006" key="4">
    <source>
        <dbReference type="Google" id="ProtNLM"/>
    </source>
</evidence>
<proteinExistence type="predicted"/>
<feature type="transmembrane region" description="Helical" evidence="1">
    <location>
        <begin position="40"/>
        <end position="63"/>
    </location>
</feature>
<gene>
    <name evidence="2" type="ORF">SBW85_05010</name>
</gene>
<evidence type="ECO:0000313" key="3">
    <source>
        <dbReference type="Proteomes" id="UP001272325"/>
    </source>
</evidence>
<feature type="transmembrane region" description="Helical" evidence="1">
    <location>
        <begin position="7"/>
        <end position="28"/>
    </location>
</feature>
<organism evidence="2 3">
    <name type="scientific">Vibrio plantisponsor</name>
    <dbReference type="NCBI Taxonomy" id="664643"/>
    <lineage>
        <taxon>Bacteria</taxon>
        <taxon>Pseudomonadati</taxon>
        <taxon>Pseudomonadota</taxon>
        <taxon>Gammaproteobacteria</taxon>
        <taxon>Vibrionales</taxon>
        <taxon>Vibrionaceae</taxon>
        <taxon>Vibrio</taxon>
    </lineage>
</organism>
<reference evidence="2 3" key="1">
    <citation type="submission" date="2023-11" db="EMBL/GenBank/DDBJ databases">
        <title>Plant-associative lifestyle of Vibrio porteresiae and its evolutionary dynamics.</title>
        <authorList>
            <person name="Rameshkumar N."/>
            <person name="Kirti K."/>
        </authorList>
    </citation>
    <scope>NUCLEOTIDE SEQUENCE [LARGE SCALE GENOMIC DNA]</scope>
    <source>
        <strain evidence="2 3">MSSRF60</strain>
    </source>
</reference>
<keyword evidence="1" id="KW-0812">Transmembrane</keyword>
<evidence type="ECO:0000256" key="1">
    <source>
        <dbReference type="SAM" id="Phobius"/>
    </source>
</evidence>